<dbReference type="EC" id="4.2.1.22" evidence="4"/>
<evidence type="ECO:0000256" key="5">
    <source>
        <dbReference type="ARBA" id="ARBA00022898"/>
    </source>
</evidence>
<dbReference type="InterPro" id="IPR050214">
    <property type="entry name" value="Cys_Synth/Cystath_Beta-Synth"/>
</dbReference>
<comment type="similarity">
    <text evidence="3">Belongs to the cysteine synthase/cystathionine beta-synthase family.</text>
</comment>
<dbReference type="GO" id="GO:0005737">
    <property type="term" value="C:cytoplasm"/>
    <property type="evidence" value="ECO:0007669"/>
    <property type="project" value="InterPro"/>
</dbReference>
<keyword evidence="13" id="KW-1185">Reference proteome</keyword>
<dbReference type="Pfam" id="PF00291">
    <property type="entry name" value="PALP"/>
    <property type="match status" value="1"/>
</dbReference>
<evidence type="ECO:0000256" key="6">
    <source>
        <dbReference type="ARBA" id="ARBA00023122"/>
    </source>
</evidence>
<dbReference type="PANTHER" id="PTHR10314">
    <property type="entry name" value="CYSTATHIONINE BETA-SYNTHASE"/>
    <property type="match status" value="1"/>
</dbReference>
<gene>
    <name evidence="12" type="ORF">DEA37_0005025</name>
</gene>
<dbReference type="SUPFAM" id="SSF53686">
    <property type="entry name" value="Tryptophan synthase beta subunit-like PLP-dependent enzymes"/>
    <property type="match status" value="1"/>
</dbReference>
<comment type="caution">
    <text evidence="12">The sequence shown here is derived from an EMBL/GenBank/DDBJ whole genome shotgun (WGS) entry which is preliminary data.</text>
</comment>
<reference evidence="12 13" key="1">
    <citation type="journal article" date="2019" name="Gigascience">
        <title>Whole-genome sequence of the oriental lung fluke Paragonimus westermani.</title>
        <authorList>
            <person name="Oey H."/>
            <person name="Zakrzewski M."/>
            <person name="Narain K."/>
            <person name="Devi K.R."/>
            <person name="Agatsuma T."/>
            <person name="Nawaratna S."/>
            <person name="Gobert G.N."/>
            <person name="Jones M.K."/>
            <person name="Ragan M.A."/>
            <person name="McManus D.P."/>
            <person name="Krause L."/>
        </authorList>
    </citation>
    <scope>NUCLEOTIDE SEQUENCE [LARGE SCALE GENOMIC DNA]</scope>
    <source>
        <strain evidence="12 13">IND2009</strain>
    </source>
</reference>
<feature type="domain" description="Tryptophan synthase beta chain-like PALP" evidence="11">
    <location>
        <begin position="45"/>
        <end position="344"/>
    </location>
</feature>
<evidence type="ECO:0000256" key="4">
    <source>
        <dbReference type="ARBA" id="ARBA00012041"/>
    </source>
</evidence>
<dbReference type="InterPro" id="IPR001926">
    <property type="entry name" value="TrpB-like_PALP"/>
</dbReference>
<dbReference type="GO" id="GO:0019343">
    <property type="term" value="P:cysteine biosynthetic process via cystathionine"/>
    <property type="evidence" value="ECO:0007669"/>
    <property type="project" value="InterPro"/>
</dbReference>
<comment type="cofactor">
    <cofactor evidence="1">
        <name>pyridoxal 5'-phosphate</name>
        <dbReference type="ChEBI" id="CHEBI:597326"/>
    </cofactor>
</comment>
<dbReference type="FunFam" id="3.40.50.1100:FF:000003">
    <property type="entry name" value="Cystathionine beta-synthase"/>
    <property type="match status" value="1"/>
</dbReference>
<dbReference type="PROSITE" id="PS00901">
    <property type="entry name" value="CYS_SYNTHASE"/>
    <property type="match status" value="1"/>
</dbReference>
<dbReference type="InterPro" id="IPR005857">
    <property type="entry name" value="Cysta_beta_synth"/>
</dbReference>
<evidence type="ECO:0000256" key="1">
    <source>
        <dbReference type="ARBA" id="ARBA00001933"/>
    </source>
</evidence>
<evidence type="ECO:0000313" key="13">
    <source>
        <dbReference type="Proteomes" id="UP000324629"/>
    </source>
</evidence>
<dbReference type="AlphaFoldDB" id="A0A5J4P0G7"/>
<keyword evidence="6" id="KW-0129">CBS domain</keyword>
<dbReference type="SUPFAM" id="SSF54631">
    <property type="entry name" value="CBS-domain pair"/>
    <property type="match status" value="1"/>
</dbReference>
<dbReference type="InterPro" id="IPR001216">
    <property type="entry name" value="P-phosphate_BS"/>
</dbReference>
<evidence type="ECO:0000259" key="11">
    <source>
        <dbReference type="Pfam" id="PF00291"/>
    </source>
</evidence>
<proteinExistence type="inferred from homology"/>
<evidence type="ECO:0000256" key="3">
    <source>
        <dbReference type="ARBA" id="ARBA00007103"/>
    </source>
</evidence>
<protein>
    <recommendedName>
        <fullName evidence="9">Cystathionine beta-synthase</fullName>
        <ecNumber evidence="4">4.2.1.22</ecNumber>
    </recommendedName>
</protein>
<keyword evidence="7" id="KW-0028">Amino-acid biosynthesis</keyword>
<keyword evidence="8" id="KW-0456">Lyase</keyword>
<dbReference type="Gene3D" id="3.40.50.1100">
    <property type="match status" value="2"/>
</dbReference>
<evidence type="ECO:0000256" key="9">
    <source>
        <dbReference type="ARBA" id="ARBA00026192"/>
    </source>
</evidence>
<dbReference type="Gene3D" id="3.10.580.10">
    <property type="entry name" value="CBS-domain"/>
    <property type="match status" value="1"/>
</dbReference>
<evidence type="ECO:0000256" key="2">
    <source>
        <dbReference type="ARBA" id="ARBA00005003"/>
    </source>
</evidence>
<dbReference type="Proteomes" id="UP000324629">
    <property type="component" value="Unassembled WGS sequence"/>
</dbReference>
<evidence type="ECO:0000256" key="10">
    <source>
        <dbReference type="ARBA" id="ARBA00047490"/>
    </source>
</evidence>
<dbReference type="NCBIfam" id="TIGR01137">
    <property type="entry name" value="cysta_beta"/>
    <property type="match status" value="1"/>
</dbReference>
<dbReference type="InterPro" id="IPR046342">
    <property type="entry name" value="CBS_dom_sf"/>
</dbReference>
<keyword evidence="7" id="KW-0198">Cysteine biosynthesis</keyword>
<evidence type="ECO:0000313" key="12">
    <source>
        <dbReference type="EMBL" id="KAA3681354.1"/>
    </source>
</evidence>
<organism evidence="12 13">
    <name type="scientific">Paragonimus westermani</name>
    <dbReference type="NCBI Taxonomy" id="34504"/>
    <lineage>
        <taxon>Eukaryota</taxon>
        <taxon>Metazoa</taxon>
        <taxon>Spiralia</taxon>
        <taxon>Lophotrochozoa</taxon>
        <taxon>Platyhelminthes</taxon>
        <taxon>Trematoda</taxon>
        <taxon>Digenea</taxon>
        <taxon>Plagiorchiida</taxon>
        <taxon>Troglotremata</taxon>
        <taxon>Troglotrematidae</taxon>
        <taxon>Paragonimus</taxon>
    </lineage>
</organism>
<evidence type="ECO:0000256" key="8">
    <source>
        <dbReference type="ARBA" id="ARBA00023239"/>
    </source>
</evidence>
<dbReference type="CDD" id="cd01561">
    <property type="entry name" value="CBS_like"/>
    <property type="match status" value="1"/>
</dbReference>
<evidence type="ECO:0000256" key="7">
    <source>
        <dbReference type="ARBA" id="ARBA00023192"/>
    </source>
</evidence>
<sequence>MSSENWLRPDLPNKCKYKVGTPLSQSPHHHMPFHLQTRVGSDLLELIGNTPLVRLNSIPKSEGLECEIWGKCEFLNPGGSVKDRVAKRMIEDAERTGRIKPGDTLIEPTSGNTGIGIALIAAIKGYRCIIVMPEKISFEKECLLRGLGAEIVRTRTSANFEHPDSHLRTADALKKKLGPTAHILHQYINPSNPLTHFDQTAVEILRDCALSNGKVQLDGLVAGAGTGGTVTGLSKKIKSKLPNCKVIGVDPQGSVIAHSVSEYKGYYDVEGIGYDFIPTVMENEFVDKWYKVGDNESFLMTRRLIKEEGLLCGGSSGAAVVGAIRAAKEFGLGKGRRIVVILPDAIRNYMTKILSDEWMFSKGFIDIPESLDFRSRWMKLDTKNLLRSIKRPLELDLKTSVAEALKAMKEEHVNQALVTMTNAEKIIYGIVDQRVYKKLMTGAVLLNDPVSNVMNKNFRKLYSTAQVFDIGRYLMVEPYVVVWDKNVPLLVTQEDFLSWTVENSN</sequence>
<dbReference type="FunFam" id="3.40.50.1100:FF:000118">
    <property type="entry name" value="Related to CYS4-cystathionine beta-synthase"/>
    <property type="match status" value="1"/>
</dbReference>
<dbReference type="InterPro" id="IPR036052">
    <property type="entry name" value="TrpB-like_PALP_sf"/>
</dbReference>
<keyword evidence="5" id="KW-0663">Pyridoxal phosphate</keyword>
<name>A0A5J4P0G7_9TREM</name>
<comment type="catalytic activity">
    <reaction evidence="10">
        <text>L-homocysteine + L-serine = L,L-cystathionine + H2O</text>
        <dbReference type="Rhea" id="RHEA:10112"/>
        <dbReference type="ChEBI" id="CHEBI:15377"/>
        <dbReference type="ChEBI" id="CHEBI:33384"/>
        <dbReference type="ChEBI" id="CHEBI:58161"/>
        <dbReference type="ChEBI" id="CHEBI:58199"/>
        <dbReference type="EC" id="4.2.1.22"/>
    </reaction>
</comment>
<accession>A0A5J4P0G7</accession>
<dbReference type="EMBL" id="QNGE01000220">
    <property type="protein sequence ID" value="KAA3681354.1"/>
    <property type="molecule type" value="Genomic_DNA"/>
</dbReference>
<dbReference type="UniPathway" id="UPA00136">
    <property type="reaction ID" value="UER00201"/>
</dbReference>
<dbReference type="GO" id="GO:0004122">
    <property type="term" value="F:cystathionine beta-synthase activity"/>
    <property type="evidence" value="ECO:0007669"/>
    <property type="project" value="UniProtKB-EC"/>
</dbReference>
<comment type="pathway">
    <text evidence="2">Amino-acid biosynthesis; L-cysteine biosynthesis; L-cysteine from L-homocysteine and L-serine: step 1/2.</text>
</comment>
<dbReference type="GO" id="GO:0006535">
    <property type="term" value="P:cysteine biosynthetic process from serine"/>
    <property type="evidence" value="ECO:0007669"/>
    <property type="project" value="InterPro"/>
</dbReference>